<keyword evidence="2" id="KW-0732">Signal</keyword>
<comment type="similarity">
    <text evidence="1">Belongs to the metallo-beta-lactamase superfamily. Class-B beta-lactamase family.</text>
</comment>
<dbReference type="SUPFAM" id="SSF56281">
    <property type="entry name" value="Metallo-hydrolase/oxidoreductase"/>
    <property type="match status" value="1"/>
</dbReference>
<dbReference type="PANTHER" id="PTHR42951:SF4">
    <property type="entry name" value="ACYL-COENZYME A THIOESTERASE MBLAC2"/>
    <property type="match status" value="1"/>
</dbReference>
<keyword evidence="5" id="KW-1185">Reference proteome</keyword>
<dbReference type="Proteomes" id="UP001595530">
    <property type="component" value="Unassembled WGS sequence"/>
</dbReference>
<comment type="caution">
    <text evidence="4">The sequence shown here is derived from an EMBL/GenBank/DDBJ whole genome shotgun (WGS) entry which is preliminary data.</text>
</comment>
<evidence type="ECO:0000313" key="4">
    <source>
        <dbReference type="EMBL" id="MFC3107144.1"/>
    </source>
</evidence>
<dbReference type="SMART" id="SM00849">
    <property type="entry name" value="Lactamase_B"/>
    <property type="match status" value="1"/>
</dbReference>
<evidence type="ECO:0000256" key="1">
    <source>
        <dbReference type="ARBA" id="ARBA00005250"/>
    </source>
</evidence>
<dbReference type="InterPro" id="IPR050855">
    <property type="entry name" value="NDM-1-like"/>
</dbReference>
<feature type="chain" id="PRO_5046594827" evidence="2">
    <location>
        <begin position="27"/>
        <end position="321"/>
    </location>
</feature>
<dbReference type="PANTHER" id="PTHR42951">
    <property type="entry name" value="METALLO-BETA-LACTAMASE DOMAIN-CONTAINING"/>
    <property type="match status" value="1"/>
</dbReference>
<proteinExistence type="inferred from homology"/>
<dbReference type="RefSeq" id="WP_390330902.1">
    <property type="nucleotide sequence ID" value="NZ_JBHRTP010000008.1"/>
</dbReference>
<organism evidence="4 5">
    <name type="scientific">Undibacterium arcticum</name>
    <dbReference type="NCBI Taxonomy" id="1762892"/>
    <lineage>
        <taxon>Bacteria</taxon>
        <taxon>Pseudomonadati</taxon>
        <taxon>Pseudomonadota</taxon>
        <taxon>Betaproteobacteria</taxon>
        <taxon>Burkholderiales</taxon>
        <taxon>Oxalobacteraceae</taxon>
        <taxon>Undibacterium</taxon>
    </lineage>
</organism>
<evidence type="ECO:0000259" key="3">
    <source>
        <dbReference type="SMART" id="SM00849"/>
    </source>
</evidence>
<feature type="signal peptide" evidence="2">
    <location>
        <begin position="1"/>
        <end position="26"/>
    </location>
</feature>
<dbReference type="Gene3D" id="3.60.15.10">
    <property type="entry name" value="Ribonuclease Z/Hydroxyacylglutathione hydrolase-like"/>
    <property type="match status" value="1"/>
</dbReference>
<gene>
    <name evidence="4" type="ORF">ACFOFO_04055</name>
</gene>
<feature type="domain" description="Metallo-beta-lactamase" evidence="3">
    <location>
        <begin position="40"/>
        <end position="240"/>
    </location>
</feature>
<reference evidence="5" key="1">
    <citation type="journal article" date="2019" name="Int. J. Syst. Evol. Microbiol.">
        <title>The Global Catalogue of Microorganisms (GCM) 10K type strain sequencing project: providing services to taxonomists for standard genome sequencing and annotation.</title>
        <authorList>
            <consortium name="The Broad Institute Genomics Platform"/>
            <consortium name="The Broad Institute Genome Sequencing Center for Infectious Disease"/>
            <person name="Wu L."/>
            <person name="Ma J."/>
        </authorList>
    </citation>
    <scope>NUCLEOTIDE SEQUENCE [LARGE SCALE GENOMIC DNA]</scope>
    <source>
        <strain evidence="5">KCTC 42986</strain>
    </source>
</reference>
<dbReference type="EMBL" id="JBHRTP010000008">
    <property type="protein sequence ID" value="MFC3107144.1"/>
    <property type="molecule type" value="Genomic_DNA"/>
</dbReference>
<sequence length="321" mass="35384">MKPITNHLISKTVAVLIALASFDAQCGTLGVYTSDQKGFDTHTFWYDDGKEVTLIDTQFVPQLTEAMVQQVKSSTASPITRVIVTHANPDKYNGLAYLHKLGVESITSAAVSREMPVVHAYKENYWVNVAKMFKPGTYPAFENVKKTFIGQTTISLQSGETLSLFELKNPGVTNKQVVVRVDKTGDLIVGDLVHNKAHLWIEGGLVDGKPNADLRKWSAAVAELPALAGDKPDAKVYGGRGAFVAVGDAVREEERYLARADQLVKSYVKELGPRQNELDDPRTAGAHYQAIEQRFVTDFPDYRLPYMIGYSVYGLIGSMPK</sequence>
<accession>A0ABV7EYV2</accession>
<name>A0ABV7EYV2_9BURK</name>
<dbReference type="Pfam" id="PF00753">
    <property type="entry name" value="Lactamase_B"/>
    <property type="match status" value="1"/>
</dbReference>
<dbReference type="InterPro" id="IPR036866">
    <property type="entry name" value="RibonucZ/Hydroxyglut_hydro"/>
</dbReference>
<protein>
    <submittedName>
        <fullName evidence="4">MBL fold metallo-hydrolase</fullName>
    </submittedName>
</protein>
<evidence type="ECO:0000256" key="2">
    <source>
        <dbReference type="SAM" id="SignalP"/>
    </source>
</evidence>
<dbReference type="InterPro" id="IPR001279">
    <property type="entry name" value="Metallo-B-lactamas"/>
</dbReference>
<evidence type="ECO:0000313" key="5">
    <source>
        <dbReference type="Proteomes" id="UP001595530"/>
    </source>
</evidence>